<keyword evidence="3" id="KW-1185">Reference proteome</keyword>
<dbReference type="RefSeq" id="WP_106326209.1">
    <property type="nucleotide sequence ID" value="NZ_BOMO01000067.1"/>
</dbReference>
<evidence type="ECO:0000313" key="2">
    <source>
        <dbReference type="EMBL" id="PRX16689.1"/>
    </source>
</evidence>
<reference evidence="2 3" key="1">
    <citation type="submission" date="2018-03" db="EMBL/GenBank/DDBJ databases">
        <title>Genomic Encyclopedia of Archaeal and Bacterial Type Strains, Phase II (KMG-II): from individual species to whole genera.</title>
        <authorList>
            <person name="Goeker M."/>
        </authorList>
    </citation>
    <scope>NUCLEOTIDE SEQUENCE [LARGE SCALE GENOMIC DNA]</scope>
    <source>
        <strain evidence="2 3">DSM 43146</strain>
    </source>
</reference>
<evidence type="ECO:0000259" key="1">
    <source>
        <dbReference type="PROSITE" id="PS50837"/>
    </source>
</evidence>
<dbReference type="PANTHER" id="PTHR46844">
    <property type="entry name" value="SLR5058 PROTEIN"/>
    <property type="match status" value="1"/>
</dbReference>
<gene>
    <name evidence="2" type="ORF">CLV67_11820</name>
</gene>
<dbReference type="InterPro" id="IPR003593">
    <property type="entry name" value="AAA+_ATPase"/>
</dbReference>
<dbReference type="InterPro" id="IPR007111">
    <property type="entry name" value="NACHT_NTPase"/>
</dbReference>
<dbReference type="Proteomes" id="UP000239415">
    <property type="component" value="Unassembled WGS sequence"/>
</dbReference>
<dbReference type="InterPro" id="IPR027417">
    <property type="entry name" value="P-loop_NTPase"/>
</dbReference>
<dbReference type="AlphaFoldDB" id="A0A2T0K1J7"/>
<name>A0A2T0K1J7_9ACTN</name>
<evidence type="ECO:0000313" key="3">
    <source>
        <dbReference type="Proteomes" id="UP000239415"/>
    </source>
</evidence>
<dbReference type="SMART" id="SM00382">
    <property type="entry name" value="AAA"/>
    <property type="match status" value="1"/>
</dbReference>
<comment type="caution">
    <text evidence="2">The sequence shown here is derived from an EMBL/GenBank/DDBJ whole genome shotgun (WGS) entry which is preliminary data.</text>
</comment>
<dbReference type="OrthoDB" id="135105at2"/>
<organism evidence="2 3">
    <name type="scientific">Actinoplanes italicus</name>
    <dbReference type="NCBI Taxonomy" id="113567"/>
    <lineage>
        <taxon>Bacteria</taxon>
        <taxon>Bacillati</taxon>
        <taxon>Actinomycetota</taxon>
        <taxon>Actinomycetes</taxon>
        <taxon>Micromonosporales</taxon>
        <taxon>Micromonosporaceae</taxon>
        <taxon>Actinoplanes</taxon>
    </lineage>
</organism>
<protein>
    <submittedName>
        <fullName evidence="2">NACHT domain-containing protein</fullName>
    </submittedName>
</protein>
<accession>A0A2T0K1J7</accession>
<dbReference type="PANTHER" id="PTHR46844:SF1">
    <property type="entry name" value="SLR5058 PROTEIN"/>
    <property type="match status" value="1"/>
</dbReference>
<dbReference type="Pfam" id="PF05729">
    <property type="entry name" value="NACHT"/>
    <property type="match status" value="1"/>
</dbReference>
<dbReference type="SUPFAM" id="SSF52540">
    <property type="entry name" value="P-loop containing nucleoside triphosphate hydrolases"/>
    <property type="match status" value="1"/>
</dbReference>
<dbReference type="EMBL" id="PVMZ01000018">
    <property type="protein sequence ID" value="PRX16689.1"/>
    <property type="molecule type" value="Genomic_DNA"/>
</dbReference>
<dbReference type="Gene3D" id="3.40.50.300">
    <property type="entry name" value="P-loop containing nucleotide triphosphate hydrolases"/>
    <property type="match status" value="1"/>
</dbReference>
<sequence>MAAIESTVARAGGRAAAYIGKIAIDRVRRKALLKRAESLLDRAPLEAFLTSLTPAQSSAFLTFVESPQFEHLALQTTVWHLAGRSEDDLADIRHSARLSLRVRLEDLPEDRLLTGTDLVVHLLTVASEAAIREHKNIDSGFAVGIVADLAAATARRHELLERLPDLRAVDRFSRLLRAQVAATRSKMRLSHLGRRAGVEYADLHVDPTFRFPGKDDNRSSADALGQYQRVVVLGDPGAGKSTFAAKLAHDLADDALDGLSGRVPFLVVVREHAEALRTSHRPFTALLEDVAKAPYNVTPPADAIEYLLLSGSAVVIVDGVDELGDAEARRRLAELLEAFAHQYPLVGIVVTSRVVGYDEASFDHTLFPDIRIARFTDDQVADYAERWFTLEQDGGLAESFLAESSRIQDLRSNPLLLSLLCSLYESKHYIPANRAQIYENCAELLFERWDQGRGMSVPMRFGTHLRPAVAWLAWRMFTDSSAQKVLSRDKVADLLIEYMLEERFDDWTEAAVAAAEFLDYCAGRAWLLTEMGTRDGQRVYGFTHRTFLEYFTAVHLVRLGPSPESVWQRLGGRIPDTSWNNVAHLAVHRLERDAHGGASGFLELLLDAAVSSGDEVRYLSFAAEVAGQVALRSSVLRRLAAECVRLAVETPVDQRFRYTWTAAAFTGQNDDGPFLHLLQAELPENLTRLSAAILEALRAPGSADAGGLIGGILLVDRPWPRESKSVGDHLIRQPGLLAVEDVRRWEERLRRPSPHDIRTNGPGILYRQANLGHNTDVSSVVRVLEKCVSNERATPADAQYLRTVYPALAASPWPWIELSEDDNDTAWDLAQEGDLIADSVDMSKVDEFDATQRSSALLLLLVFLQETGGNEFPDALKNLLTARTTGEGRADALAQVAAWKLLPEAHELVTRWVNGEGSPVRRNR</sequence>
<dbReference type="PROSITE" id="PS50837">
    <property type="entry name" value="NACHT"/>
    <property type="match status" value="1"/>
</dbReference>
<proteinExistence type="predicted"/>
<feature type="domain" description="NACHT" evidence="1">
    <location>
        <begin position="228"/>
        <end position="353"/>
    </location>
</feature>